<keyword evidence="2" id="KW-0521">NADP</keyword>
<dbReference type="SUPFAM" id="SSF51735">
    <property type="entry name" value="NAD(P)-binding Rossmann-fold domains"/>
    <property type="match status" value="1"/>
</dbReference>
<comment type="caution">
    <text evidence="4">The sequence shown here is derived from an EMBL/GenBank/DDBJ whole genome shotgun (WGS) entry which is preliminary data.</text>
</comment>
<keyword evidence="5" id="KW-1185">Reference proteome</keyword>
<keyword evidence="3" id="KW-0560">Oxidoreductase</keyword>
<protein>
    <submittedName>
        <fullName evidence="4">Uncharacterized protein</fullName>
    </submittedName>
</protein>
<name>A0AAE1SYJ3_9SOLA</name>
<dbReference type="GO" id="GO:0005829">
    <property type="term" value="C:cytosol"/>
    <property type="evidence" value="ECO:0007669"/>
    <property type="project" value="TreeGrafter"/>
</dbReference>
<evidence type="ECO:0000313" key="4">
    <source>
        <dbReference type="EMBL" id="KAK4377091.1"/>
    </source>
</evidence>
<dbReference type="PANTHER" id="PTHR43391:SF91">
    <property type="entry name" value="OS04G0390700 PROTEIN"/>
    <property type="match status" value="1"/>
</dbReference>
<evidence type="ECO:0000256" key="2">
    <source>
        <dbReference type="ARBA" id="ARBA00022857"/>
    </source>
</evidence>
<reference evidence="4" key="1">
    <citation type="submission" date="2023-12" db="EMBL/GenBank/DDBJ databases">
        <title>Genome assembly of Anisodus tanguticus.</title>
        <authorList>
            <person name="Wang Y.-J."/>
        </authorList>
    </citation>
    <scope>NUCLEOTIDE SEQUENCE</scope>
    <source>
        <strain evidence="4">KB-2021</strain>
        <tissue evidence="4">Leaf</tissue>
    </source>
</reference>
<comment type="similarity">
    <text evidence="1">Belongs to the short-chain dehydrogenases/reductases (SDR) family.</text>
</comment>
<evidence type="ECO:0000256" key="3">
    <source>
        <dbReference type="ARBA" id="ARBA00023002"/>
    </source>
</evidence>
<sequence>MPRPPRLAPNTVLYVAHFNTWAFLYTKVGYLTRSQLVVSENMKGKVVLITGASSGIGEILEKVAERAKSLGSPDVLSIRADVSNVEDCKRFVDQTASKAALISFYETMRLELAPEVSITIATLGYTDSEIIRGKHLKDGVMQVDSKQASLAQLSLPKGEVATKVSMQKEKKHGHSVKKTNGFSSVGCEWKKKGTHTKTLPFSLGISIIDNSLARERCGLEDLEVRYWNSWMQDKYSPQCGPIPGKEGILRDQKNKAG</sequence>
<organism evidence="4 5">
    <name type="scientific">Anisodus tanguticus</name>
    <dbReference type="NCBI Taxonomy" id="243964"/>
    <lineage>
        <taxon>Eukaryota</taxon>
        <taxon>Viridiplantae</taxon>
        <taxon>Streptophyta</taxon>
        <taxon>Embryophyta</taxon>
        <taxon>Tracheophyta</taxon>
        <taxon>Spermatophyta</taxon>
        <taxon>Magnoliopsida</taxon>
        <taxon>eudicotyledons</taxon>
        <taxon>Gunneridae</taxon>
        <taxon>Pentapetalae</taxon>
        <taxon>asterids</taxon>
        <taxon>lamiids</taxon>
        <taxon>Solanales</taxon>
        <taxon>Solanaceae</taxon>
        <taxon>Solanoideae</taxon>
        <taxon>Hyoscyameae</taxon>
        <taxon>Anisodus</taxon>
    </lineage>
</organism>
<accession>A0AAE1SYJ3</accession>
<dbReference type="EMBL" id="JAVYJV010000002">
    <property type="protein sequence ID" value="KAK4377091.1"/>
    <property type="molecule type" value="Genomic_DNA"/>
</dbReference>
<dbReference type="Gene3D" id="3.40.50.720">
    <property type="entry name" value="NAD(P)-binding Rossmann-like Domain"/>
    <property type="match status" value="1"/>
</dbReference>
<evidence type="ECO:0000256" key="1">
    <source>
        <dbReference type="ARBA" id="ARBA00006484"/>
    </source>
</evidence>
<dbReference type="PANTHER" id="PTHR43391">
    <property type="entry name" value="RETINOL DEHYDROGENASE-RELATED"/>
    <property type="match status" value="1"/>
</dbReference>
<gene>
    <name evidence="4" type="ORF">RND71_003387</name>
</gene>
<dbReference type="InterPro" id="IPR036291">
    <property type="entry name" value="NAD(P)-bd_dom_sf"/>
</dbReference>
<dbReference type="Proteomes" id="UP001291623">
    <property type="component" value="Unassembled WGS sequence"/>
</dbReference>
<evidence type="ECO:0000313" key="5">
    <source>
        <dbReference type="Proteomes" id="UP001291623"/>
    </source>
</evidence>
<dbReference type="AlphaFoldDB" id="A0AAE1SYJ3"/>
<dbReference type="GO" id="GO:0016491">
    <property type="term" value="F:oxidoreductase activity"/>
    <property type="evidence" value="ECO:0007669"/>
    <property type="project" value="UniProtKB-KW"/>
</dbReference>
<proteinExistence type="inferred from homology"/>